<dbReference type="AlphaFoldDB" id="A0A656G9L5"/>
<evidence type="ECO:0000313" key="3">
    <source>
        <dbReference type="Proteomes" id="UP000003465"/>
    </source>
</evidence>
<proteinExistence type="predicted"/>
<feature type="transmembrane region" description="Helical" evidence="1">
    <location>
        <begin position="41"/>
        <end position="59"/>
    </location>
</feature>
<evidence type="ECO:0000256" key="1">
    <source>
        <dbReference type="SAM" id="Phobius"/>
    </source>
</evidence>
<feature type="transmembrane region" description="Helical" evidence="1">
    <location>
        <begin position="7"/>
        <end position="29"/>
    </location>
</feature>
<name>A0A656G9L5_PSEA0</name>
<keyword evidence="1" id="KW-0812">Transmembrane</keyword>
<dbReference type="EMBL" id="AEAG01000583">
    <property type="protein sequence ID" value="EGH22736.1"/>
    <property type="molecule type" value="Genomic_DNA"/>
</dbReference>
<reference evidence="2 3" key="1">
    <citation type="journal article" date="2011" name="PLoS Pathog.">
        <title>Dynamic evolution of pathogenicity revealed by sequencing and comparative genomics of 19 Pseudomonas syringae isolates.</title>
        <authorList>
            <person name="Baltrus D.A."/>
            <person name="Nishimura M.T."/>
            <person name="Romanchuk A."/>
            <person name="Chang J.H."/>
            <person name="Mukhtar M.S."/>
            <person name="Cherkis K."/>
            <person name="Roach J."/>
            <person name="Grant S.R."/>
            <person name="Jones C.D."/>
            <person name="Dangl J.L."/>
        </authorList>
    </citation>
    <scope>NUCLEOTIDE SEQUENCE [LARGE SCALE GENOMIC DNA]</scope>
    <source>
        <strain evidence="2 3">301020</strain>
    </source>
</reference>
<keyword evidence="1" id="KW-0472">Membrane</keyword>
<keyword evidence="1" id="KW-1133">Transmembrane helix</keyword>
<gene>
    <name evidence="2" type="ORF">PSYMO_15054</name>
</gene>
<dbReference type="Proteomes" id="UP000003465">
    <property type="component" value="Unassembled WGS sequence"/>
</dbReference>
<evidence type="ECO:0000313" key="2">
    <source>
        <dbReference type="EMBL" id="EGH22736.1"/>
    </source>
</evidence>
<comment type="caution">
    <text evidence="2">The sequence shown here is derived from an EMBL/GenBank/DDBJ whole genome shotgun (WGS) entry which is preliminary data.</text>
</comment>
<organism evidence="2 3">
    <name type="scientific">Pseudomonas amygdali pv. mori str. 301020</name>
    <dbReference type="NCBI Taxonomy" id="629261"/>
    <lineage>
        <taxon>Bacteria</taxon>
        <taxon>Pseudomonadati</taxon>
        <taxon>Pseudomonadota</taxon>
        <taxon>Gammaproteobacteria</taxon>
        <taxon>Pseudomonadales</taxon>
        <taxon>Pseudomonadaceae</taxon>
        <taxon>Pseudomonas</taxon>
        <taxon>Pseudomonas amygdali</taxon>
    </lineage>
</organism>
<sequence length="170" mass="19404">MKKLEFWGAILTVAYLALMGWWLSVNWTAFLCLKLNELGDFLAGTFGPVAFLWLVLGFLQQGRELKLSTNALRLQAEELKISVQQQTEMNRIQALGLANQERLFEPLFEIRHLGDYFHQGDFFEKFQIENSGGYCDCVSVVVVSGGEPQHPMQLEPLNTGTVRVFLWMLT</sequence>
<protein>
    <submittedName>
        <fullName evidence="2">Uncharacterized protein</fullName>
    </submittedName>
</protein>
<accession>A0A656G9L5</accession>